<feature type="domain" description="F-box" evidence="1">
    <location>
        <begin position="345"/>
        <end position="385"/>
    </location>
</feature>
<dbReference type="InterPro" id="IPR006527">
    <property type="entry name" value="F-box-assoc_dom_typ1"/>
</dbReference>
<proteinExistence type="predicted"/>
<dbReference type="Pfam" id="PF00646">
    <property type="entry name" value="F-box"/>
    <property type="match status" value="1"/>
</dbReference>
<dbReference type="Pfam" id="PF07734">
    <property type="entry name" value="FBA_1"/>
    <property type="match status" value="1"/>
</dbReference>
<dbReference type="NCBIfam" id="TIGR01640">
    <property type="entry name" value="F_box_assoc_1"/>
    <property type="match status" value="1"/>
</dbReference>
<organism evidence="2 3">
    <name type="scientific">Arachis hypogaea</name>
    <name type="common">Peanut</name>
    <dbReference type="NCBI Taxonomy" id="3818"/>
    <lineage>
        <taxon>Eukaryota</taxon>
        <taxon>Viridiplantae</taxon>
        <taxon>Streptophyta</taxon>
        <taxon>Embryophyta</taxon>
        <taxon>Tracheophyta</taxon>
        <taxon>Spermatophyta</taxon>
        <taxon>Magnoliopsida</taxon>
        <taxon>eudicotyledons</taxon>
        <taxon>Gunneridae</taxon>
        <taxon>Pentapetalae</taxon>
        <taxon>rosids</taxon>
        <taxon>fabids</taxon>
        <taxon>Fabales</taxon>
        <taxon>Fabaceae</taxon>
        <taxon>Papilionoideae</taxon>
        <taxon>50 kb inversion clade</taxon>
        <taxon>dalbergioids sensu lato</taxon>
        <taxon>Dalbergieae</taxon>
        <taxon>Pterocarpus clade</taxon>
        <taxon>Arachis</taxon>
    </lineage>
</organism>
<dbReference type="PANTHER" id="PTHR31672">
    <property type="entry name" value="BNACNNG10540D PROTEIN"/>
    <property type="match status" value="1"/>
</dbReference>
<dbReference type="InterPro" id="IPR036047">
    <property type="entry name" value="F-box-like_dom_sf"/>
</dbReference>
<protein>
    <recommendedName>
        <fullName evidence="1">F-box domain-containing protein</fullName>
    </recommendedName>
</protein>
<dbReference type="SUPFAM" id="SSF81383">
    <property type="entry name" value="F-box domain"/>
    <property type="match status" value="1"/>
</dbReference>
<comment type="caution">
    <text evidence="2">The sequence shown here is derived from an EMBL/GenBank/DDBJ whole genome shotgun (WGS) entry which is preliminary data.</text>
</comment>
<dbReference type="Proteomes" id="UP000289738">
    <property type="component" value="Chromosome B09"/>
</dbReference>
<keyword evidence="3" id="KW-1185">Reference proteome</keyword>
<dbReference type="Gene3D" id="1.20.1280.50">
    <property type="match status" value="1"/>
</dbReference>
<dbReference type="AlphaFoldDB" id="A0A444XW05"/>
<dbReference type="SMART" id="SM00256">
    <property type="entry name" value="FBOX"/>
    <property type="match status" value="1"/>
</dbReference>
<accession>A0A444XW05</accession>
<evidence type="ECO:0000259" key="1">
    <source>
        <dbReference type="SMART" id="SM00256"/>
    </source>
</evidence>
<reference evidence="2 3" key="1">
    <citation type="submission" date="2019-01" db="EMBL/GenBank/DDBJ databases">
        <title>Sequencing of cultivated peanut Arachis hypogaea provides insights into genome evolution and oil improvement.</title>
        <authorList>
            <person name="Chen X."/>
        </authorList>
    </citation>
    <scope>NUCLEOTIDE SEQUENCE [LARGE SCALE GENOMIC DNA]</scope>
    <source>
        <strain evidence="3">cv. Fuhuasheng</strain>
        <tissue evidence="2">Leaves</tissue>
    </source>
</reference>
<gene>
    <name evidence="2" type="ORF">Ahy_B09g100188</name>
</gene>
<sequence length="427" mass="49556">MRKYKHIPNPYPSGILCQTLDSCLFNKRAKIIPFTNNSNSRFTYLHADNKLDKARHYKIEQSCNGLLLWRSIPGDLPSDAGTKVIPQGGSFYVGNPSTGHYVRIDKFGYEFHPKFSNPFLVFEPWKSPHYKIIFLTKLDGDRNKPTTKMEMSVYSSETGSWSKVDFLTSFPNNIYYFDNGVYCNGAIHWFAIGKSAVYFDVDRLCVKNLPTLPLPLSDLLKDVYFGECGGNIHLIVAKYNEKLRYDIWELKEDYSGWIVRYYIDLTSLQSDRGHFDVSCVVRQPTKEDEDEEAMLAIVAVEMRKLVAYNLKDHSSRIIYEIKERRYLPDLHHQYFETLAGDAVLGDMDLLTVIFLLLPVKDLLRSKCVCKKWKSLISEDQFCYQHTLGLCRKYKHIPNPYPSGILCQTIDSCLFFKRAKIIFFCLKF</sequence>
<dbReference type="InterPro" id="IPR050796">
    <property type="entry name" value="SCF_F-box_component"/>
</dbReference>
<dbReference type="PANTHER" id="PTHR31672:SF13">
    <property type="entry name" value="F-BOX PROTEIN CPR30-LIKE"/>
    <property type="match status" value="1"/>
</dbReference>
<evidence type="ECO:0000313" key="2">
    <source>
        <dbReference type="EMBL" id="RYQ93977.1"/>
    </source>
</evidence>
<dbReference type="InterPro" id="IPR001810">
    <property type="entry name" value="F-box_dom"/>
</dbReference>
<name>A0A444XW05_ARAHY</name>
<evidence type="ECO:0000313" key="3">
    <source>
        <dbReference type="Proteomes" id="UP000289738"/>
    </source>
</evidence>
<dbReference type="EMBL" id="SDMP01000019">
    <property type="protein sequence ID" value="RYQ93977.1"/>
    <property type="molecule type" value="Genomic_DNA"/>
</dbReference>
<dbReference type="InterPro" id="IPR017451">
    <property type="entry name" value="F-box-assoc_interact_dom"/>
</dbReference>